<sequence>MKRTKAETEKVRQLSVCEPNELALLLANGELSWIVDHFGPKSSAAHTVLLCRLVLAEGELVDGVLEKKVPVLVQKAIDVNFERLSALLCVIYDYGQFGAVSQYLQSVVELITRRQTLALDDVNFVVRITNHKPNRKYLRQAGFLAHFRADPHFQLLFSYIYKDADVSDRAFRRLCLSSEVCMYRELLELRRSFETFVSVVSENTIERLYDELELRSSSKEFSVWLEIAQQEPVKSVADIGFSSAVEFLERAQLQHEAQTERQLQQAVDSILARVKQGKSSKYCVPVEQITVQEALGGLVSDSLKCEVILNTEEQQGPKSLATEHGVFYGDKIIPFKVELEEMRKGGFSRLTAVVDAQYRADLADVKYAISAGGQTRNLEVQFPKWMDQLFSEHDDNRGSSQNDSNFTFIAGPTCSGKSGKVSQLVNSSNGRVLVVARKRKSFDALDVSVDRPVEYNEALANVRKLAASLDTDPEDIYDFQSAYAFYKNVVEPKWAFFSQSPETGYPFGEVEKPIEHYNAILSFFRQLELADKIQHYPNARYFGQRITFLAFDEINENTHLKYDHLFILDASLFSAYEFCSVLERNTVSLKSLTVVGNPLVARTQSLLTLLPFTDYLTVQHNIRQELAQFAPGTVLEAPLEIANPGIKDACQFVTVNTCESPAGHGFQNLEEAEYCALLFIYMVILGYPASEIAILTAYPEQRVLVNEIIAKKTAELGISASAEVLVATEKNGGKYRYLLISLVKTNSTDVWTNPSIALGTVQLATHGLYVFGQRKNYAKTIFSLLPAGPLRLAATENYENCTRKVSDTLTSSTAMRSASQLEKLVAHLVSQK</sequence>
<evidence type="ECO:0000313" key="4">
    <source>
        <dbReference type="Proteomes" id="UP000738402"/>
    </source>
</evidence>
<evidence type="ECO:0000313" key="2">
    <source>
        <dbReference type="EMBL" id="KAG7762398.1"/>
    </source>
</evidence>
<protein>
    <recommendedName>
        <fullName evidence="5">DNA2/NAM7 helicase-like C-terminal domain-containing protein</fullName>
    </recommendedName>
</protein>
<reference evidence="1 3" key="1">
    <citation type="journal article" date="2021" name="G3 (Bethesda)">
        <title>Genomic diversity, chromosomal rearrangements, and interspecies hybridization in the ogataea polymorpha species complex.</title>
        <authorList>
            <person name="Hanson S.J."/>
            <person name="Cinneide E.O."/>
            <person name="Salzberg L.I."/>
            <person name="Wolfe K.H."/>
            <person name="McGowan J."/>
            <person name="Fitzpatrick D.A."/>
            <person name="Matlin K."/>
        </authorList>
    </citation>
    <scope>NUCLEOTIDE SEQUENCE</scope>
    <source>
        <strain evidence="2">81-436-3</strain>
        <strain evidence="1">83-405-1</strain>
    </source>
</reference>
<dbReference type="EMBL" id="JAHLUH010000013">
    <property type="protein sequence ID" value="KAG7725223.1"/>
    <property type="molecule type" value="Genomic_DNA"/>
</dbReference>
<gene>
    <name evidence="1" type="ORF">KL933_004237</name>
    <name evidence="2" type="ORF">KL946_004514</name>
</gene>
<evidence type="ECO:0008006" key="5">
    <source>
        <dbReference type="Google" id="ProtNLM"/>
    </source>
</evidence>
<dbReference type="EMBL" id="JAHLUN010000014">
    <property type="protein sequence ID" value="KAG7762398.1"/>
    <property type="molecule type" value="Genomic_DNA"/>
</dbReference>
<organism evidence="1 4">
    <name type="scientific">Ogataea haglerorum</name>
    <dbReference type="NCBI Taxonomy" id="1937702"/>
    <lineage>
        <taxon>Eukaryota</taxon>
        <taxon>Fungi</taxon>
        <taxon>Dikarya</taxon>
        <taxon>Ascomycota</taxon>
        <taxon>Saccharomycotina</taxon>
        <taxon>Pichiomycetes</taxon>
        <taxon>Pichiales</taxon>
        <taxon>Pichiaceae</taxon>
        <taxon>Ogataea</taxon>
    </lineage>
</organism>
<accession>A0AAN6D3U4</accession>
<name>A0AAN6D3U4_9ASCO</name>
<dbReference type="Proteomes" id="UP000697297">
    <property type="component" value="Unassembled WGS sequence"/>
</dbReference>
<dbReference type="Proteomes" id="UP000738402">
    <property type="component" value="Unassembled WGS sequence"/>
</dbReference>
<proteinExistence type="predicted"/>
<dbReference type="AlphaFoldDB" id="A0AAN6D3U4"/>
<evidence type="ECO:0000313" key="1">
    <source>
        <dbReference type="EMBL" id="KAG7725223.1"/>
    </source>
</evidence>
<evidence type="ECO:0000313" key="3">
    <source>
        <dbReference type="Proteomes" id="UP000697297"/>
    </source>
</evidence>
<keyword evidence="3" id="KW-1185">Reference proteome</keyword>
<dbReference type="InterPro" id="IPR027417">
    <property type="entry name" value="P-loop_NTPase"/>
</dbReference>
<comment type="caution">
    <text evidence="1">The sequence shown here is derived from an EMBL/GenBank/DDBJ whole genome shotgun (WGS) entry which is preliminary data.</text>
</comment>
<dbReference type="Gene3D" id="3.40.50.300">
    <property type="entry name" value="P-loop containing nucleotide triphosphate hydrolases"/>
    <property type="match status" value="1"/>
</dbReference>